<name>A0ABW9RQZ0_9BACT</name>
<keyword evidence="1" id="KW-0472">Membrane</keyword>
<keyword evidence="1" id="KW-1133">Transmembrane helix</keyword>
<keyword evidence="1" id="KW-0812">Transmembrane</keyword>
<feature type="transmembrane region" description="Helical" evidence="1">
    <location>
        <begin position="161"/>
        <end position="183"/>
    </location>
</feature>
<gene>
    <name evidence="2" type="ORF">E1163_10465</name>
</gene>
<evidence type="ECO:0000313" key="2">
    <source>
        <dbReference type="EMBL" id="MTI25365.1"/>
    </source>
</evidence>
<feature type="transmembrane region" description="Helical" evidence="1">
    <location>
        <begin position="306"/>
        <end position="325"/>
    </location>
</feature>
<keyword evidence="3" id="KW-1185">Reference proteome</keyword>
<evidence type="ECO:0000313" key="3">
    <source>
        <dbReference type="Proteomes" id="UP000798808"/>
    </source>
</evidence>
<reference evidence="2 3" key="1">
    <citation type="submission" date="2019-02" db="EMBL/GenBank/DDBJ databases">
        <authorList>
            <person name="Goldberg S.R."/>
            <person name="Haltli B.A."/>
            <person name="Correa H."/>
            <person name="Russell K.G."/>
        </authorList>
    </citation>
    <scope>NUCLEOTIDE SEQUENCE [LARGE SCALE GENOMIC DNA]</scope>
    <source>
        <strain evidence="2 3">JCM 16186</strain>
    </source>
</reference>
<protein>
    <submittedName>
        <fullName evidence="2">Uncharacterized protein</fullName>
    </submittedName>
</protein>
<dbReference type="EMBL" id="SMLW01000508">
    <property type="protein sequence ID" value="MTI25365.1"/>
    <property type="molecule type" value="Genomic_DNA"/>
</dbReference>
<accession>A0ABW9RQZ0</accession>
<dbReference type="RefSeq" id="WP_155171401.1">
    <property type="nucleotide sequence ID" value="NZ_BAAAFL010000053.1"/>
</dbReference>
<dbReference type="Proteomes" id="UP000798808">
    <property type="component" value="Unassembled WGS sequence"/>
</dbReference>
<feature type="transmembrane region" description="Helical" evidence="1">
    <location>
        <begin position="278"/>
        <end position="300"/>
    </location>
</feature>
<proteinExistence type="predicted"/>
<comment type="caution">
    <text evidence="2">The sequence shown here is derived from an EMBL/GenBank/DDBJ whole genome shotgun (WGS) entry which is preliminary data.</text>
</comment>
<evidence type="ECO:0000256" key="1">
    <source>
        <dbReference type="SAM" id="Phobius"/>
    </source>
</evidence>
<sequence>MAEEGYPARLLLDLLKDLALNYEYQPTASGLRQFGDEHFKGSTTVKGAYLKNRFYDCEKALKSNGENATLNVRDEYFDAIAVKAGYKDLLDYLKAKGYKTQNKPVGGHLNHQVLYQRNPPESAEWLDKYVLGARVLPAFLGVTPVVILVYFMLLQQPQTSVAVYLTGIVICFLLAWGLSGWLATRGKYWENRLFFGDGNKGFATAYFMLYHEPSKYSIEQKQLYRSKVARYFNIDFPKKEDEQEDDTLALQRLHRAAFTIKNVVKSVVIRSALIRYGFLRNLIPSAILAAVLCLPGLVYAWWQADLILMILLGLYAFASIYYYLFHEKAVRRASEAYARYLIDEFLSR</sequence>
<organism evidence="2 3">
    <name type="scientific">Fulvivirga kasyanovii</name>
    <dbReference type="NCBI Taxonomy" id="396812"/>
    <lineage>
        <taxon>Bacteria</taxon>
        <taxon>Pseudomonadati</taxon>
        <taxon>Bacteroidota</taxon>
        <taxon>Cytophagia</taxon>
        <taxon>Cytophagales</taxon>
        <taxon>Fulvivirgaceae</taxon>
        <taxon>Fulvivirga</taxon>
    </lineage>
</organism>
<feature type="transmembrane region" description="Helical" evidence="1">
    <location>
        <begin position="135"/>
        <end position="155"/>
    </location>
</feature>